<feature type="non-terminal residue" evidence="1">
    <location>
        <position position="116"/>
    </location>
</feature>
<reference evidence="1" key="1">
    <citation type="submission" date="2013-08" db="EMBL/GenBank/DDBJ databases">
        <authorList>
            <person name="Mendez C."/>
            <person name="Richter M."/>
            <person name="Ferrer M."/>
            <person name="Sanchez J."/>
        </authorList>
    </citation>
    <scope>NUCLEOTIDE SEQUENCE</scope>
</reference>
<comment type="caution">
    <text evidence="1">The sequence shown here is derived from an EMBL/GenBank/DDBJ whole genome shotgun (WGS) entry which is preliminary data.</text>
</comment>
<protein>
    <submittedName>
        <fullName evidence="1">PfkB domain protein</fullName>
    </submittedName>
</protein>
<dbReference type="EMBL" id="AUZX01013222">
    <property type="protein sequence ID" value="EQD36246.1"/>
    <property type="molecule type" value="Genomic_DNA"/>
</dbReference>
<sequence length="116" mass="12469">MSLLVTGSIGIDCVTTPHGTRENIIGGSAVYFSWAAANFSKVRLVAVVGMDCPKSFDKAFQHPNIDIAGLERRDGSKTFRWSGSYDPTMNEATTTDVVLNVLAEKAPTVPAKFTDS</sequence>
<gene>
    <name evidence="1" type="ORF">B1A_17952</name>
</gene>
<dbReference type="AlphaFoldDB" id="T0YLC2"/>
<accession>T0YLC2</accession>
<proteinExistence type="predicted"/>
<dbReference type="InterPro" id="IPR029056">
    <property type="entry name" value="Ribokinase-like"/>
</dbReference>
<dbReference type="SUPFAM" id="SSF53613">
    <property type="entry name" value="Ribokinase-like"/>
    <property type="match status" value="1"/>
</dbReference>
<dbReference type="Gene3D" id="3.40.1190.20">
    <property type="match status" value="1"/>
</dbReference>
<name>T0YLC2_9ZZZZ</name>
<reference evidence="1" key="2">
    <citation type="journal article" date="2014" name="ISME J.">
        <title>Microbial stratification in low pH oxic and suboxic macroscopic growths along an acid mine drainage.</title>
        <authorList>
            <person name="Mendez-Garcia C."/>
            <person name="Mesa V."/>
            <person name="Sprenger R.R."/>
            <person name="Richter M."/>
            <person name="Diez M.S."/>
            <person name="Solano J."/>
            <person name="Bargiela R."/>
            <person name="Golyshina O.V."/>
            <person name="Manteca A."/>
            <person name="Ramos J.L."/>
            <person name="Gallego J.R."/>
            <person name="Llorente I."/>
            <person name="Martins Dos Santos V.A."/>
            <person name="Jensen O.N."/>
            <person name="Pelaez A.I."/>
            <person name="Sanchez J."/>
            <person name="Ferrer M."/>
        </authorList>
    </citation>
    <scope>NUCLEOTIDE SEQUENCE</scope>
</reference>
<organism evidence="1">
    <name type="scientific">mine drainage metagenome</name>
    <dbReference type="NCBI Taxonomy" id="410659"/>
    <lineage>
        <taxon>unclassified sequences</taxon>
        <taxon>metagenomes</taxon>
        <taxon>ecological metagenomes</taxon>
    </lineage>
</organism>
<evidence type="ECO:0000313" key="1">
    <source>
        <dbReference type="EMBL" id="EQD36246.1"/>
    </source>
</evidence>